<comment type="catalytic activity">
    <reaction evidence="2 8">
        <text>Release of an N-terminal amino acid, preferentially leucine, but not glutamic or aspartic acids.</text>
        <dbReference type="EC" id="3.4.11.10"/>
    </reaction>
</comment>
<dbReference type="InterPro" id="IPR008283">
    <property type="entry name" value="Peptidase_M17_N"/>
</dbReference>
<feature type="binding site" evidence="8">
    <location>
        <position position="264"/>
    </location>
    <ligand>
        <name>Mn(2+)</name>
        <dbReference type="ChEBI" id="CHEBI:29035"/>
        <label>1</label>
    </ligand>
</feature>
<dbReference type="SUPFAM" id="SSF53187">
    <property type="entry name" value="Zn-dependent exopeptidases"/>
    <property type="match status" value="1"/>
</dbReference>
<feature type="binding site" evidence="8">
    <location>
        <position position="259"/>
    </location>
    <ligand>
        <name>Mn(2+)</name>
        <dbReference type="ChEBI" id="CHEBI:29035"/>
        <label>2</label>
    </ligand>
</feature>
<dbReference type="GO" id="GO:0005737">
    <property type="term" value="C:cytoplasm"/>
    <property type="evidence" value="ECO:0007669"/>
    <property type="project" value="UniProtKB-SubCell"/>
</dbReference>
<feature type="binding site" evidence="8">
    <location>
        <position position="282"/>
    </location>
    <ligand>
        <name>Mn(2+)</name>
        <dbReference type="ChEBI" id="CHEBI:29035"/>
        <label>2</label>
    </ligand>
</feature>
<comment type="cofactor">
    <cofactor evidence="8">
        <name>Mn(2+)</name>
        <dbReference type="ChEBI" id="CHEBI:29035"/>
    </cofactor>
    <text evidence="8">Binds 2 manganese ions per subunit.</text>
</comment>
<feature type="binding site" evidence="8">
    <location>
        <position position="343"/>
    </location>
    <ligand>
        <name>Mn(2+)</name>
        <dbReference type="ChEBI" id="CHEBI:29035"/>
        <label>2</label>
    </ligand>
</feature>
<dbReference type="EC" id="3.4.11.1" evidence="8"/>
<dbReference type="PROSITE" id="PS00631">
    <property type="entry name" value="CYTOSOL_AP"/>
    <property type="match status" value="1"/>
</dbReference>
<dbReference type="HAMAP" id="MF_00181">
    <property type="entry name" value="Cytosol_peptidase_M17"/>
    <property type="match status" value="1"/>
</dbReference>
<evidence type="ECO:0000256" key="2">
    <source>
        <dbReference type="ARBA" id="ARBA00000967"/>
    </source>
</evidence>
<keyword evidence="5 8" id="KW-0645">Protease</keyword>
<dbReference type="AlphaFoldDB" id="A0AAU7YLL4"/>
<evidence type="ECO:0000313" key="10">
    <source>
        <dbReference type="EMBL" id="XCA34618.1"/>
    </source>
</evidence>
<dbReference type="Gene3D" id="3.40.630.10">
    <property type="entry name" value="Zn peptidases"/>
    <property type="match status" value="1"/>
</dbReference>
<dbReference type="PRINTS" id="PR00481">
    <property type="entry name" value="LAMNOPPTDASE"/>
</dbReference>
<dbReference type="Pfam" id="PF00883">
    <property type="entry name" value="Peptidase_M17"/>
    <property type="match status" value="1"/>
</dbReference>
<dbReference type="NCBIfam" id="NF002073">
    <property type="entry name" value="PRK00913.1-2"/>
    <property type="match status" value="1"/>
</dbReference>
<keyword evidence="8" id="KW-0479">Metal-binding</keyword>
<dbReference type="GO" id="GO:0030145">
    <property type="term" value="F:manganese ion binding"/>
    <property type="evidence" value="ECO:0007669"/>
    <property type="project" value="UniProtKB-UniRule"/>
</dbReference>
<evidence type="ECO:0000256" key="3">
    <source>
        <dbReference type="ARBA" id="ARBA00009528"/>
    </source>
</evidence>
<dbReference type="InterPro" id="IPR011356">
    <property type="entry name" value="Leucine_aapep/pepB"/>
</dbReference>
<feature type="active site" evidence="8">
    <location>
        <position position="345"/>
    </location>
</feature>
<dbReference type="InterPro" id="IPR023042">
    <property type="entry name" value="Peptidase_M17_leu_NH2_pept"/>
</dbReference>
<keyword evidence="4 8" id="KW-0031">Aminopeptidase</keyword>
<dbReference type="GO" id="GO:0070006">
    <property type="term" value="F:metalloaminopeptidase activity"/>
    <property type="evidence" value="ECO:0007669"/>
    <property type="project" value="InterPro"/>
</dbReference>
<dbReference type="EMBL" id="CP158587">
    <property type="protein sequence ID" value="XCA34618.1"/>
    <property type="molecule type" value="Genomic_DNA"/>
</dbReference>
<dbReference type="InterPro" id="IPR000819">
    <property type="entry name" value="Peptidase_M17_C"/>
</dbReference>
<accession>A0AAU7YLL4</accession>
<evidence type="ECO:0000256" key="7">
    <source>
        <dbReference type="ARBA" id="ARBA00023211"/>
    </source>
</evidence>
<proteinExistence type="inferred from homology"/>
<organism evidence="10">
    <name type="scientific">Wolbachia endosymbiont of Oeneis ivallda</name>
    <dbReference type="NCBI Taxonomy" id="3171168"/>
    <lineage>
        <taxon>Bacteria</taxon>
        <taxon>Pseudomonadati</taxon>
        <taxon>Pseudomonadota</taxon>
        <taxon>Alphaproteobacteria</taxon>
        <taxon>Rickettsiales</taxon>
        <taxon>Anaplasmataceae</taxon>
        <taxon>Wolbachieae</taxon>
        <taxon>Wolbachia</taxon>
    </lineage>
</organism>
<feature type="active site" evidence="8">
    <location>
        <position position="271"/>
    </location>
</feature>
<dbReference type="PANTHER" id="PTHR11963:SF23">
    <property type="entry name" value="CYTOSOL AMINOPEPTIDASE"/>
    <property type="match status" value="1"/>
</dbReference>
<comment type="subcellular location">
    <subcellularLocation>
        <location evidence="8">Cytoplasm</location>
    </subcellularLocation>
</comment>
<comment type="function">
    <text evidence="8">Presumably involved in the processing and regular turnover of intracellular proteins. Catalyzes the removal of unsubstituted N-terminal amino acids from various peptides.</text>
</comment>
<evidence type="ECO:0000256" key="8">
    <source>
        <dbReference type="HAMAP-Rule" id="MF_00181"/>
    </source>
</evidence>
<reference evidence="10" key="1">
    <citation type="submission" date="2024-06" db="EMBL/GenBank/DDBJ databases">
        <title>Genome assembly of the Oeneis chryxus ivallda.</title>
        <authorList>
            <person name="MacDonald Z."/>
            <person name="Shaffer H.B."/>
            <person name="Gillespie T."/>
            <person name="Marimuthu M.P.A."/>
            <person name="Nguyen O."/>
            <person name="Fairbairn C.W."/>
            <person name="Seligmann W.E."/>
            <person name="Escalona M."/>
            <person name="Miller C."/>
            <person name="Toffelmier E."/>
        </authorList>
    </citation>
    <scope>NUCLEOTIDE SEQUENCE</scope>
    <source>
        <strain evidence="10">CCGP_102_HBS-TG_Oc004</strain>
    </source>
</reference>
<name>A0AAU7YLL4_9RICK</name>
<dbReference type="Gene3D" id="3.40.220.10">
    <property type="entry name" value="Leucine Aminopeptidase, subunit E, domain 1"/>
    <property type="match status" value="1"/>
</dbReference>
<dbReference type="InterPro" id="IPR043472">
    <property type="entry name" value="Macro_dom-like"/>
</dbReference>
<protein>
    <recommendedName>
        <fullName evidence="8">Probable cytosol aminopeptidase</fullName>
        <ecNumber evidence="8">3.4.11.1</ecNumber>
    </recommendedName>
    <alternativeName>
        <fullName evidence="8">Leucine aminopeptidase</fullName>
        <shortName evidence="8">LAP</shortName>
        <ecNumber evidence="8">3.4.11.10</ecNumber>
    </alternativeName>
    <alternativeName>
        <fullName evidence="8">Leucyl aminopeptidase</fullName>
    </alternativeName>
</protein>
<dbReference type="NCBIfam" id="NF002077">
    <property type="entry name" value="PRK00913.2-4"/>
    <property type="match status" value="1"/>
</dbReference>
<keyword evidence="8" id="KW-0963">Cytoplasm</keyword>
<feature type="domain" description="Cytosol aminopeptidase" evidence="9">
    <location>
        <begin position="339"/>
        <end position="346"/>
    </location>
</feature>
<keyword evidence="7 8" id="KW-0464">Manganese</keyword>
<comment type="similarity">
    <text evidence="3 8">Belongs to the peptidase M17 family.</text>
</comment>
<evidence type="ECO:0000259" key="9">
    <source>
        <dbReference type="PROSITE" id="PS00631"/>
    </source>
</evidence>
<evidence type="ECO:0000256" key="5">
    <source>
        <dbReference type="ARBA" id="ARBA00022670"/>
    </source>
</evidence>
<evidence type="ECO:0000256" key="4">
    <source>
        <dbReference type="ARBA" id="ARBA00022438"/>
    </source>
</evidence>
<dbReference type="PANTHER" id="PTHR11963">
    <property type="entry name" value="LEUCINE AMINOPEPTIDASE-RELATED"/>
    <property type="match status" value="1"/>
</dbReference>
<dbReference type="NCBIfam" id="NF002075">
    <property type="entry name" value="PRK00913.2-2"/>
    <property type="match status" value="1"/>
</dbReference>
<feature type="binding site" evidence="8">
    <location>
        <position position="264"/>
    </location>
    <ligand>
        <name>Mn(2+)</name>
        <dbReference type="ChEBI" id="CHEBI:29035"/>
        <label>2</label>
    </ligand>
</feature>
<evidence type="ECO:0000256" key="6">
    <source>
        <dbReference type="ARBA" id="ARBA00022801"/>
    </source>
</evidence>
<feature type="binding site" evidence="8">
    <location>
        <position position="341"/>
    </location>
    <ligand>
        <name>Mn(2+)</name>
        <dbReference type="ChEBI" id="CHEBI:29035"/>
        <label>1</label>
    </ligand>
</feature>
<dbReference type="SUPFAM" id="SSF52949">
    <property type="entry name" value="Macro domain-like"/>
    <property type="match status" value="1"/>
</dbReference>
<evidence type="ECO:0000256" key="1">
    <source>
        <dbReference type="ARBA" id="ARBA00000135"/>
    </source>
</evidence>
<sequence length="498" mass="54560">MCSLQLFATEMSTMKITISKALHDFETLVVGLFEGDKLITNVLQDKQAIDNIKKFSDFNGGFGEFFSVTSSEGKNIIVAGLGMRDEWDESKGLNIGGKIYCELSRLRIKRAAISIEGNAANVAYGAFLRSFKFDKYKTKKDEKVTEVEEITVLTKDEQFSSAEKSFERLRQEGEGIFLARTLTIEPPNVLYPESYADYIKTELTKLGLEIEVLGKKQMEEKKMGALLGVAQGSSKEPKLVVIKWNGASKEQKPVAFVGKGITFDTGGVSLKPSRGMESMKYDMAGSATVVGVMRTLAGRKAKVNAVGVVALAENAVDGNAQRPSDVVISMSGQTIEVLNTDAEGRLILADALWYTKDRFAPKFMIDLATLTGAIVVALGNNEYAGLFSNNDELANHLIDAGNEVNEKLWRFPMNETYNKIIDSPIADVQNIAPAGSGGDSIMAAQFLQRFVNETCWAHLDIAGTAWHEKGTDICPRGAVGFGVRLLNKLVEKYYEAND</sequence>
<dbReference type="CDD" id="cd00433">
    <property type="entry name" value="Peptidase_M17"/>
    <property type="match status" value="1"/>
</dbReference>
<keyword evidence="6 8" id="KW-0378">Hydrolase</keyword>
<gene>
    <name evidence="8" type="primary">pepA</name>
    <name evidence="10" type="ORF">ABS861_04420</name>
</gene>
<dbReference type="Pfam" id="PF02789">
    <property type="entry name" value="Peptidase_M17_N"/>
    <property type="match status" value="1"/>
</dbReference>
<comment type="catalytic activity">
    <reaction evidence="1 8">
        <text>Release of an N-terminal amino acid, Xaa-|-Yaa-, in which Xaa is preferably Leu, but may be other amino acids including Pro although not Arg or Lys, and Yaa may be Pro. Amino acid amides and methyl esters are also readily hydrolyzed, but rates on arylamides are exceedingly low.</text>
        <dbReference type="EC" id="3.4.11.1"/>
    </reaction>
</comment>
<dbReference type="EC" id="3.4.11.10" evidence="8"/>
<dbReference type="NCBIfam" id="NF002074">
    <property type="entry name" value="PRK00913.1-4"/>
    <property type="match status" value="1"/>
</dbReference>
<dbReference type="GO" id="GO:0006508">
    <property type="term" value="P:proteolysis"/>
    <property type="evidence" value="ECO:0007669"/>
    <property type="project" value="UniProtKB-KW"/>
</dbReference>
<feature type="binding site" evidence="8">
    <location>
        <position position="343"/>
    </location>
    <ligand>
        <name>Mn(2+)</name>
        <dbReference type="ChEBI" id="CHEBI:29035"/>
        <label>1</label>
    </ligand>
</feature>